<dbReference type="Proteomes" id="UP000294933">
    <property type="component" value="Unassembled WGS sequence"/>
</dbReference>
<sequence length="239" mass="26394">MGIVAARLWILGHCDLATSSGERTTDVIAKSPRSVLMTALWSVAVEKGVAIIRDVEFYLDCEWLGVDGVEMAVDASNPSSSTDIHGEGVLWLLQGEGVNYEPSLQFRRYGSGAPYPNPASHTQGVLVGRTELATTPLRPIETSCTVQKKIRKVKSLKLHQFSERRPNIDVTNLQRSGPNCHRRQSLLFAKVGTAMGDDGSHDADQFEVMTERWVGKDELEALNVDWVSWINVKGDSDEK</sequence>
<dbReference type="AlphaFoldDB" id="A0A4Y7Q405"/>
<keyword evidence="2" id="KW-1185">Reference proteome</keyword>
<gene>
    <name evidence="1" type="ORF">BD410DRAFT_829041</name>
</gene>
<dbReference type="EMBL" id="ML170180">
    <property type="protein sequence ID" value="TDL21540.1"/>
    <property type="molecule type" value="Genomic_DNA"/>
</dbReference>
<protein>
    <submittedName>
        <fullName evidence="1">Uncharacterized protein</fullName>
    </submittedName>
</protein>
<proteinExistence type="predicted"/>
<evidence type="ECO:0000313" key="2">
    <source>
        <dbReference type="Proteomes" id="UP000294933"/>
    </source>
</evidence>
<evidence type="ECO:0000313" key="1">
    <source>
        <dbReference type="EMBL" id="TDL21540.1"/>
    </source>
</evidence>
<organism evidence="1 2">
    <name type="scientific">Rickenella mellea</name>
    <dbReference type="NCBI Taxonomy" id="50990"/>
    <lineage>
        <taxon>Eukaryota</taxon>
        <taxon>Fungi</taxon>
        <taxon>Dikarya</taxon>
        <taxon>Basidiomycota</taxon>
        <taxon>Agaricomycotina</taxon>
        <taxon>Agaricomycetes</taxon>
        <taxon>Hymenochaetales</taxon>
        <taxon>Rickenellaceae</taxon>
        <taxon>Rickenella</taxon>
    </lineage>
</organism>
<accession>A0A4Y7Q405</accession>
<reference evidence="1 2" key="1">
    <citation type="submission" date="2018-06" db="EMBL/GenBank/DDBJ databases">
        <title>A transcriptomic atlas of mushroom development highlights an independent origin of complex multicellularity.</title>
        <authorList>
            <consortium name="DOE Joint Genome Institute"/>
            <person name="Krizsan K."/>
            <person name="Almasi E."/>
            <person name="Merenyi Z."/>
            <person name="Sahu N."/>
            <person name="Viragh M."/>
            <person name="Koszo T."/>
            <person name="Mondo S."/>
            <person name="Kiss B."/>
            <person name="Balint B."/>
            <person name="Kues U."/>
            <person name="Barry K."/>
            <person name="Hegedus J.C."/>
            <person name="Henrissat B."/>
            <person name="Johnson J."/>
            <person name="Lipzen A."/>
            <person name="Ohm R."/>
            <person name="Nagy I."/>
            <person name="Pangilinan J."/>
            <person name="Yan J."/>
            <person name="Xiong Y."/>
            <person name="Grigoriev I.V."/>
            <person name="Hibbett D.S."/>
            <person name="Nagy L.G."/>
        </authorList>
    </citation>
    <scope>NUCLEOTIDE SEQUENCE [LARGE SCALE GENOMIC DNA]</scope>
    <source>
        <strain evidence="1 2">SZMC22713</strain>
    </source>
</reference>
<dbReference type="VEuPathDB" id="FungiDB:BD410DRAFT_829041"/>
<name>A0A4Y7Q405_9AGAM</name>